<dbReference type="Proteomes" id="UP000197003">
    <property type="component" value="Chromosome"/>
</dbReference>
<organism evidence="2 3">
    <name type="scientific">Bdellovibrio bacteriovorus</name>
    <dbReference type="NCBI Taxonomy" id="959"/>
    <lineage>
        <taxon>Bacteria</taxon>
        <taxon>Pseudomonadati</taxon>
        <taxon>Bdellovibrionota</taxon>
        <taxon>Bdellovibrionia</taxon>
        <taxon>Bdellovibrionales</taxon>
        <taxon>Pseudobdellovibrionaceae</taxon>
        <taxon>Bdellovibrio</taxon>
    </lineage>
</organism>
<accession>A0A1Z3NBL8</accession>
<dbReference type="AlphaFoldDB" id="A0A1Z3NBL8"/>
<feature type="coiled-coil region" evidence="1">
    <location>
        <begin position="37"/>
        <end position="147"/>
    </location>
</feature>
<dbReference type="SUPFAM" id="SSF48452">
    <property type="entry name" value="TPR-like"/>
    <property type="match status" value="1"/>
</dbReference>
<dbReference type="OrthoDB" id="5291602at2"/>
<sequence length="223" mass="25073">MKLIILVVAAATLLTGCLKTRTDVRENEQRQVMQQQVVTLQKTNADASGRVADLEEQMRELNGRVDVVENKLGSSHSGVENALRNSQQQNQDLSGKVAIMQEALTTMEKQIYALNAEVNALRAEKAAAQAEKSAKQAKRDAFEAAQDFFAKKDWKQSILNYQKYRDENPKGPKFADATYKIGVSFQELGMKDEAKTFYDEVVSKFPKSEEARRAKIRLKGLKK</sequence>
<evidence type="ECO:0000256" key="1">
    <source>
        <dbReference type="SAM" id="Coils"/>
    </source>
</evidence>
<reference evidence="2 3" key="1">
    <citation type="submission" date="2017-04" db="EMBL/GenBank/DDBJ databases">
        <title>Whole genome sequence of Bdellovibrio bacteriovorus strain SSB218315.</title>
        <authorList>
            <person name="Oyedara O."/>
            <person name="Rodriguez-Perez M.A."/>
        </authorList>
    </citation>
    <scope>NUCLEOTIDE SEQUENCE [LARGE SCALE GENOMIC DNA]</scope>
    <source>
        <strain evidence="2 3">SSB218315</strain>
    </source>
</reference>
<gene>
    <name evidence="2" type="ORF">B9G79_15255</name>
</gene>
<dbReference type="RefSeq" id="WP_088566255.1">
    <property type="nucleotide sequence ID" value="NZ_CP020946.1"/>
</dbReference>
<proteinExistence type="predicted"/>
<evidence type="ECO:0000313" key="3">
    <source>
        <dbReference type="Proteomes" id="UP000197003"/>
    </source>
</evidence>
<dbReference type="Gene3D" id="1.20.5.340">
    <property type="match status" value="1"/>
</dbReference>
<name>A0A1Z3NBL8_BDEBC</name>
<dbReference type="PROSITE" id="PS51257">
    <property type="entry name" value="PROKAR_LIPOPROTEIN"/>
    <property type="match status" value="1"/>
</dbReference>
<dbReference type="Pfam" id="PF13174">
    <property type="entry name" value="TPR_6"/>
    <property type="match status" value="1"/>
</dbReference>
<evidence type="ECO:0000313" key="2">
    <source>
        <dbReference type="EMBL" id="ASD64821.1"/>
    </source>
</evidence>
<keyword evidence="1" id="KW-0175">Coiled coil</keyword>
<dbReference type="EMBL" id="CP020946">
    <property type="protein sequence ID" value="ASD64821.1"/>
    <property type="molecule type" value="Genomic_DNA"/>
</dbReference>
<dbReference type="Gene3D" id="1.25.40.10">
    <property type="entry name" value="Tetratricopeptide repeat domain"/>
    <property type="match status" value="1"/>
</dbReference>
<dbReference type="InterPro" id="IPR011990">
    <property type="entry name" value="TPR-like_helical_dom_sf"/>
</dbReference>
<protein>
    <submittedName>
        <fullName evidence="2">Uncharacterized protein</fullName>
    </submittedName>
</protein>
<dbReference type="InterPro" id="IPR019734">
    <property type="entry name" value="TPR_rpt"/>
</dbReference>